<dbReference type="CDD" id="cd01043">
    <property type="entry name" value="DPS"/>
    <property type="match status" value="1"/>
</dbReference>
<protein>
    <submittedName>
        <fullName evidence="4">DNA starvation/stationary phase protection protein</fullName>
    </submittedName>
</protein>
<evidence type="ECO:0000313" key="5">
    <source>
        <dbReference type="Proteomes" id="UP000269301"/>
    </source>
</evidence>
<dbReference type="GO" id="GO:0016722">
    <property type="term" value="F:oxidoreductase activity, acting on metal ions"/>
    <property type="evidence" value="ECO:0007669"/>
    <property type="project" value="InterPro"/>
</dbReference>
<dbReference type="Proteomes" id="UP000269301">
    <property type="component" value="Unassembled WGS sequence"/>
</dbReference>
<dbReference type="InterPro" id="IPR023188">
    <property type="entry name" value="DPS_DNA-bd_CS"/>
</dbReference>
<dbReference type="PROSITE" id="PS00818">
    <property type="entry name" value="DPS_1"/>
    <property type="match status" value="1"/>
</dbReference>
<dbReference type="InterPro" id="IPR012347">
    <property type="entry name" value="Ferritin-like"/>
</dbReference>
<dbReference type="AlphaFoldDB" id="A0A495ADF2"/>
<dbReference type="PANTHER" id="PTHR42932">
    <property type="entry name" value="GENERAL STRESS PROTEIN 20U"/>
    <property type="match status" value="1"/>
</dbReference>
<organism evidence="4 5">
    <name type="scientific">Oceanobacillus halophilus</name>
    <dbReference type="NCBI Taxonomy" id="930130"/>
    <lineage>
        <taxon>Bacteria</taxon>
        <taxon>Bacillati</taxon>
        <taxon>Bacillota</taxon>
        <taxon>Bacilli</taxon>
        <taxon>Bacillales</taxon>
        <taxon>Bacillaceae</taxon>
        <taxon>Oceanobacillus</taxon>
    </lineage>
</organism>
<dbReference type="Gene3D" id="1.20.1260.10">
    <property type="match status" value="1"/>
</dbReference>
<comment type="caution">
    <text evidence="4">The sequence shown here is derived from an EMBL/GenBank/DDBJ whole genome shotgun (WGS) entry which is preliminary data.</text>
</comment>
<dbReference type="PIRSF" id="PIRSF005900">
    <property type="entry name" value="Dps"/>
    <property type="match status" value="1"/>
</dbReference>
<dbReference type="SUPFAM" id="SSF47240">
    <property type="entry name" value="Ferritin-like"/>
    <property type="match status" value="1"/>
</dbReference>
<dbReference type="PROSITE" id="PS00819">
    <property type="entry name" value="DPS_2"/>
    <property type="match status" value="1"/>
</dbReference>
<dbReference type="GO" id="GO:0008199">
    <property type="term" value="F:ferric iron binding"/>
    <property type="evidence" value="ECO:0007669"/>
    <property type="project" value="InterPro"/>
</dbReference>
<dbReference type="Pfam" id="PF00210">
    <property type="entry name" value="Ferritin"/>
    <property type="match status" value="1"/>
</dbReference>
<feature type="domain" description="Ferritin/DPS" evidence="3">
    <location>
        <begin position="2"/>
        <end position="126"/>
    </location>
</feature>
<keyword evidence="5" id="KW-1185">Reference proteome</keyword>
<gene>
    <name evidence="4" type="ORF">D8M06_01750</name>
</gene>
<evidence type="ECO:0000313" key="4">
    <source>
        <dbReference type="EMBL" id="RKQ38001.1"/>
    </source>
</evidence>
<evidence type="ECO:0000256" key="1">
    <source>
        <dbReference type="ARBA" id="ARBA00009497"/>
    </source>
</evidence>
<dbReference type="PANTHER" id="PTHR42932:SF1">
    <property type="entry name" value="GENERAL STRESS PROTEIN 20U"/>
    <property type="match status" value="1"/>
</dbReference>
<evidence type="ECO:0000256" key="2">
    <source>
        <dbReference type="RuleBase" id="RU003875"/>
    </source>
</evidence>
<dbReference type="PRINTS" id="PR01346">
    <property type="entry name" value="HELNAPAPROT"/>
</dbReference>
<comment type="similarity">
    <text evidence="1 2">Belongs to the Dps family.</text>
</comment>
<evidence type="ECO:0000259" key="3">
    <source>
        <dbReference type="Pfam" id="PF00210"/>
    </source>
</evidence>
<dbReference type="InterPro" id="IPR002177">
    <property type="entry name" value="DPS_DNA-bd"/>
</dbReference>
<dbReference type="EMBL" id="RBZP01000001">
    <property type="protein sequence ID" value="RKQ38001.1"/>
    <property type="molecule type" value="Genomic_DNA"/>
</dbReference>
<reference evidence="4 5" key="1">
    <citation type="journal article" date="2016" name="Int. J. Syst. Evol. Microbiol.">
        <title>Oceanobacillus halophilus sp. nov., a novel moderately halophilic bacterium from a hypersaline lake.</title>
        <authorList>
            <person name="Amoozegar M.A."/>
            <person name="Bagheri M."/>
            <person name="Makhdoumi A."/>
            <person name="Nikou M.M."/>
            <person name="Fazeli S.A.S."/>
            <person name="Schumann P."/>
            <person name="Sproer C."/>
            <person name="Sanchez-Porro C."/>
            <person name="Ventosa A."/>
        </authorList>
    </citation>
    <scope>NUCLEOTIDE SEQUENCE [LARGE SCALE GENOMIC DNA]</scope>
    <source>
        <strain evidence="4 5">DSM 23996</strain>
    </source>
</reference>
<dbReference type="InterPro" id="IPR009078">
    <property type="entry name" value="Ferritin-like_SF"/>
</dbReference>
<accession>A0A495ADF2</accession>
<dbReference type="OrthoDB" id="9797023at2"/>
<sequence>MYVKLHRYHWFVQGRHFFTLHEKFEEMYEMVASDLDEIAERILAIDGKPLATMIKYLKETTLTEANADDKENEIIDQLTKDYKQIIDEIKEEGIPLAEKHEDEPSADLLITIQGKLEKYVWMLNSYRAYDTQE</sequence>
<name>A0A495ADF2_9BACI</name>
<proteinExistence type="inferred from homology"/>
<dbReference type="InterPro" id="IPR008331">
    <property type="entry name" value="Ferritin_DPS_dom"/>
</dbReference>